<dbReference type="STRING" id="644358.A0A0C4EAP8"/>
<evidence type="ECO:0000313" key="2">
    <source>
        <dbReference type="EMBL" id="KLU91203.1"/>
    </source>
</evidence>
<feature type="region of interest" description="Disordered" evidence="1">
    <location>
        <begin position="1"/>
        <end position="31"/>
    </location>
</feature>
<keyword evidence="4" id="KW-1185">Reference proteome</keyword>
<evidence type="ECO:0000313" key="3">
    <source>
        <dbReference type="EnsemblFungi" id="MAPG_09725T0"/>
    </source>
</evidence>
<reference evidence="4" key="1">
    <citation type="submission" date="2010-05" db="EMBL/GenBank/DDBJ databases">
        <title>The genome sequence of Magnaporthe poae strain ATCC 64411.</title>
        <authorList>
            <person name="Ma L.-J."/>
            <person name="Dead R."/>
            <person name="Young S."/>
            <person name="Zeng Q."/>
            <person name="Koehrsen M."/>
            <person name="Alvarado L."/>
            <person name="Berlin A."/>
            <person name="Chapman S.B."/>
            <person name="Chen Z."/>
            <person name="Freedman E."/>
            <person name="Gellesch M."/>
            <person name="Goldberg J."/>
            <person name="Griggs A."/>
            <person name="Gujja S."/>
            <person name="Heilman E.R."/>
            <person name="Heiman D."/>
            <person name="Hepburn T."/>
            <person name="Howarth C."/>
            <person name="Jen D."/>
            <person name="Larson L."/>
            <person name="Mehta T."/>
            <person name="Neiman D."/>
            <person name="Pearson M."/>
            <person name="Roberts A."/>
            <person name="Saif S."/>
            <person name="Shea T."/>
            <person name="Shenoy N."/>
            <person name="Sisk P."/>
            <person name="Stolte C."/>
            <person name="Sykes S."/>
            <person name="Walk T."/>
            <person name="White J."/>
            <person name="Yandava C."/>
            <person name="Haas B."/>
            <person name="Nusbaum C."/>
            <person name="Birren B."/>
        </authorList>
    </citation>
    <scope>NUCLEOTIDE SEQUENCE [LARGE SCALE GENOMIC DNA]</scope>
    <source>
        <strain evidence="4">ATCC 64411 / 73-15</strain>
    </source>
</reference>
<reference evidence="2" key="2">
    <citation type="submission" date="2010-05" db="EMBL/GenBank/DDBJ databases">
        <title>The Genome Sequence of Magnaporthe poae strain ATCC 64411.</title>
        <authorList>
            <consortium name="The Broad Institute Genome Sequencing Platform"/>
            <consortium name="Broad Institute Genome Sequencing Center for Infectious Disease"/>
            <person name="Ma L.-J."/>
            <person name="Dead R."/>
            <person name="Young S."/>
            <person name="Zeng Q."/>
            <person name="Koehrsen M."/>
            <person name="Alvarado L."/>
            <person name="Berlin A."/>
            <person name="Chapman S.B."/>
            <person name="Chen Z."/>
            <person name="Freedman E."/>
            <person name="Gellesch M."/>
            <person name="Goldberg J."/>
            <person name="Griggs A."/>
            <person name="Gujja S."/>
            <person name="Heilman E.R."/>
            <person name="Heiman D."/>
            <person name="Hepburn T."/>
            <person name="Howarth C."/>
            <person name="Jen D."/>
            <person name="Larson L."/>
            <person name="Mehta T."/>
            <person name="Neiman D."/>
            <person name="Pearson M."/>
            <person name="Roberts A."/>
            <person name="Saif S."/>
            <person name="Shea T."/>
            <person name="Shenoy N."/>
            <person name="Sisk P."/>
            <person name="Stolte C."/>
            <person name="Sykes S."/>
            <person name="Walk T."/>
            <person name="White J."/>
            <person name="Yandava C."/>
            <person name="Haas B."/>
            <person name="Nusbaum C."/>
            <person name="Birren B."/>
        </authorList>
    </citation>
    <scope>NUCLEOTIDE SEQUENCE</scope>
    <source>
        <strain evidence="2">ATCC 64411</strain>
    </source>
</reference>
<dbReference type="EMBL" id="GL876976">
    <property type="protein sequence ID" value="KLU91203.1"/>
    <property type="molecule type" value="Genomic_DNA"/>
</dbReference>
<gene>
    <name evidence="2" type="ORF">MAPG_09725</name>
</gene>
<dbReference type="AlphaFoldDB" id="A0A0C4EAP8"/>
<dbReference type="EnsemblFungi" id="MAPG_09725T0">
    <property type="protein sequence ID" value="MAPG_09725T0"/>
    <property type="gene ID" value="MAPG_09725"/>
</dbReference>
<dbReference type="EMBL" id="ADBL01002488">
    <property type="status" value="NOT_ANNOTATED_CDS"/>
    <property type="molecule type" value="Genomic_DNA"/>
</dbReference>
<dbReference type="eggNOG" id="KOG4549">
    <property type="taxonomic scope" value="Eukaryota"/>
</dbReference>
<dbReference type="GO" id="GO:0003993">
    <property type="term" value="F:acid phosphatase activity"/>
    <property type="evidence" value="ECO:0007669"/>
    <property type="project" value="TreeGrafter"/>
</dbReference>
<dbReference type="Pfam" id="PF12689">
    <property type="entry name" value="Acid_PPase"/>
    <property type="match status" value="2"/>
</dbReference>
<dbReference type="InterPro" id="IPR036412">
    <property type="entry name" value="HAD-like_sf"/>
</dbReference>
<evidence type="ECO:0000313" key="4">
    <source>
        <dbReference type="Proteomes" id="UP000011715"/>
    </source>
</evidence>
<dbReference type="VEuPathDB" id="FungiDB:MAPG_09725"/>
<dbReference type="SUPFAM" id="SSF56784">
    <property type="entry name" value="HAD-like"/>
    <property type="match status" value="1"/>
</dbReference>
<accession>A0A0C4EAP8</accession>
<dbReference type="PANTHER" id="PTHR17901:SF14">
    <property type="entry name" value="MAGNESIUM-DEPENDENT PHOSPHATASE 1"/>
    <property type="match status" value="1"/>
</dbReference>
<dbReference type="Proteomes" id="UP000011715">
    <property type="component" value="Unassembled WGS sequence"/>
</dbReference>
<dbReference type="InterPro" id="IPR023214">
    <property type="entry name" value="HAD_sf"/>
</dbReference>
<reference evidence="2" key="3">
    <citation type="submission" date="2011-03" db="EMBL/GenBank/DDBJ databases">
        <title>Annotation of Magnaporthe poae ATCC 64411.</title>
        <authorList>
            <person name="Ma L.-J."/>
            <person name="Dead R."/>
            <person name="Young S.K."/>
            <person name="Zeng Q."/>
            <person name="Gargeya S."/>
            <person name="Fitzgerald M."/>
            <person name="Haas B."/>
            <person name="Abouelleil A."/>
            <person name="Alvarado L."/>
            <person name="Arachchi H.M."/>
            <person name="Berlin A."/>
            <person name="Brown A."/>
            <person name="Chapman S.B."/>
            <person name="Chen Z."/>
            <person name="Dunbar C."/>
            <person name="Freedman E."/>
            <person name="Gearin G."/>
            <person name="Gellesch M."/>
            <person name="Goldberg J."/>
            <person name="Griggs A."/>
            <person name="Gujja S."/>
            <person name="Heiman D."/>
            <person name="Howarth C."/>
            <person name="Larson L."/>
            <person name="Lui A."/>
            <person name="MacDonald P.J.P."/>
            <person name="Mehta T."/>
            <person name="Montmayeur A."/>
            <person name="Murphy C."/>
            <person name="Neiman D."/>
            <person name="Pearson M."/>
            <person name="Priest M."/>
            <person name="Roberts A."/>
            <person name="Saif S."/>
            <person name="Shea T."/>
            <person name="Shenoy N."/>
            <person name="Sisk P."/>
            <person name="Stolte C."/>
            <person name="Sykes S."/>
            <person name="Yandava C."/>
            <person name="Wortman J."/>
            <person name="Nusbaum C."/>
            <person name="Birren B."/>
        </authorList>
    </citation>
    <scope>NUCLEOTIDE SEQUENCE</scope>
    <source>
        <strain evidence="2">ATCC 64411</strain>
    </source>
</reference>
<name>A0A0C4EAP8_MAGP6</name>
<dbReference type="Gene3D" id="3.40.50.1000">
    <property type="entry name" value="HAD superfamily/HAD-like"/>
    <property type="match status" value="1"/>
</dbReference>
<evidence type="ECO:0000256" key="1">
    <source>
        <dbReference type="SAM" id="MobiDB-lite"/>
    </source>
</evidence>
<reference evidence="3" key="5">
    <citation type="submission" date="2015-06" db="UniProtKB">
        <authorList>
            <consortium name="EnsemblFungi"/>
        </authorList>
    </citation>
    <scope>IDENTIFICATION</scope>
    <source>
        <strain evidence="3">ATCC 64411</strain>
    </source>
</reference>
<feature type="compositionally biased region" description="Basic residues" evidence="1">
    <location>
        <begin position="1"/>
        <end position="10"/>
    </location>
</feature>
<reference evidence="3" key="4">
    <citation type="journal article" date="2015" name="G3 (Bethesda)">
        <title>Genome sequences of three phytopathogenic species of the Magnaporthaceae family of fungi.</title>
        <authorList>
            <person name="Okagaki L.H."/>
            <person name="Nunes C.C."/>
            <person name="Sailsbery J."/>
            <person name="Clay B."/>
            <person name="Brown D."/>
            <person name="John T."/>
            <person name="Oh Y."/>
            <person name="Young N."/>
            <person name="Fitzgerald M."/>
            <person name="Haas B.J."/>
            <person name="Zeng Q."/>
            <person name="Young S."/>
            <person name="Adiconis X."/>
            <person name="Fan L."/>
            <person name="Levin J.Z."/>
            <person name="Mitchell T.K."/>
            <person name="Okubara P.A."/>
            <person name="Farman M.L."/>
            <person name="Kohn L.M."/>
            <person name="Birren B."/>
            <person name="Ma L.-J."/>
            <person name="Dean R.A."/>
        </authorList>
    </citation>
    <scope>NUCLEOTIDE SEQUENCE</scope>
    <source>
        <strain evidence="3">ATCC 64411 / 73-15</strain>
    </source>
</reference>
<sequence length="177" mass="19472">MAKKLSKAHAHASVSTTTTSNPASSQSSLVNPSLVSLPNSVQATGAATTNNNNTGIARCLTDEEPLPRLMVFDLDYTLWPFWVDTHPVPPLKSAGGSARDAATDKAYPASKTRHFEAIQRRTGLPYSEMLFFDDEARNRDVEQALGVLFCHVRDGMTWDELDKGVRRWRARRLAGAT</sequence>
<dbReference type="OMA" id="VCCARVE"/>
<proteinExistence type="predicted"/>
<protein>
    <submittedName>
        <fullName evidence="2">Magnesium-dependent phosphatase 1</fullName>
    </submittedName>
</protein>
<organism evidence="3 4">
    <name type="scientific">Magnaporthiopsis poae (strain ATCC 64411 / 73-15)</name>
    <name type="common">Kentucky bluegrass fungus</name>
    <name type="synonym">Magnaporthe poae</name>
    <dbReference type="NCBI Taxonomy" id="644358"/>
    <lineage>
        <taxon>Eukaryota</taxon>
        <taxon>Fungi</taxon>
        <taxon>Dikarya</taxon>
        <taxon>Ascomycota</taxon>
        <taxon>Pezizomycotina</taxon>
        <taxon>Sordariomycetes</taxon>
        <taxon>Sordariomycetidae</taxon>
        <taxon>Magnaporthales</taxon>
        <taxon>Magnaporthaceae</taxon>
        <taxon>Magnaporthiopsis</taxon>
    </lineage>
</organism>
<feature type="compositionally biased region" description="Low complexity" evidence="1">
    <location>
        <begin position="11"/>
        <end position="31"/>
    </location>
</feature>
<dbReference type="OrthoDB" id="2865258at2759"/>
<dbReference type="EMBL" id="ADBL01002487">
    <property type="status" value="NOT_ANNOTATED_CDS"/>
    <property type="molecule type" value="Genomic_DNA"/>
</dbReference>
<dbReference type="PANTHER" id="PTHR17901">
    <property type="entry name" value="MAGNESIUM-DEPENDENT PHOSPHATASE 1 MDP1"/>
    <property type="match status" value="1"/>
</dbReference>
<dbReference type="InterPro" id="IPR010036">
    <property type="entry name" value="MDP_1_eu_arc"/>
</dbReference>